<accession>A0A7Z9DYQ0</accession>
<dbReference type="Pfam" id="PF00056">
    <property type="entry name" value="Ldh_1_N"/>
    <property type="match status" value="1"/>
</dbReference>
<evidence type="ECO:0000313" key="2">
    <source>
        <dbReference type="EMBL" id="VXD13762.1"/>
    </source>
</evidence>
<comment type="caution">
    <text evidence="2">The sequence shown here is derived from an EMBL/GenBank/DDBJ whole genome shotgun (WGS) entry which is preliminary data.</text>
</comment>
<reference evidence="2" key="1">
    <citation type="submission" date="2019-10" db="EMBL/GenBank/DDBJ databases">
        <authorList>
            <consortium name="Genoscope - CEA"/>
            <person name="William W."/>
        </authorList>
    </citation>
    <scope>NUCLEOTIDE SEQUENCE [LARGE SCALE GENOMIC DNA]</scope>
    <source>
        <strain evidence="2">BBR_PRJEB10992</strain>
    </source>
</reference>
<dbReference type="AlphaFoldDB" id="A0A7Z9DYQ0"/>
<feature type="domain" description="Lactate/malate dehydrogenase N-terminal" evidence="1">
    <location>
        <begin position="44"/>
        <end position="88"/>
    </location>
</feature>
<evidence type="ECO:0000259" key="1">
    <source>
        <dbReference type="Pfam" id="PF00056"/>
    </source>
</evidence>
<dbReference type="EMBL" id="CZCU02000099">
    <property type="protein sequence ID" value="VXD13762.1"/>
    <property type="molecule type" value="Genomic_DNA"/>
</dbReference>
<dbReference type="Proteomes" id="UP000184550">
    <property type="component" value="Unassembled WGS sequence"/>
</dbReference>
<proteinExistence type="predicted"/>
<dbReference type="SUPFAM" id="SSF51735">
    <property type="entry name" value="NAD(P)-binding Rossmann-fold domains"/>
    <property type="match status" value="1"/>
</dbReference>
<organism evidence="2 3">
    <name type="scientific">Planktothrix serta PCC 8927</name>
    <dbReference type="NCBI Taxonomy" id="671068"/>
    <lineage>
        <taxon>Bacteria</taxon>
        <taxon>Bacillati</taxon>
        <taxon>Cyanobacteriota</taxon>
        <taxon>Cyanophyceae</taxon>
        <taxon>Oscillatoriophycideae</taxon>
        <taxon>Oscillatoriales</taxon>
        <taxon>Microcoleaceae</taxon>
        <taxon>Planktothrix</taxon>
    </lineage>
</organism>
<dbReference type="GO" id="GO:0016491">
    <property type="term" value="F:oxidoreductase activity"/>
    <property type="evidence" value="ECO:0007669"/>
    <property type="project" value="InterPro"/>
</dbReference>
<dbReference type="InterPro" id="IPR036291">
    <property type="entry name" value="NAD(P)-bd_dom_sf"/>
</dbReference>
<protein>
    <recommendedName>
        <fullName evidence="1">Lactate/malate dehydrogenase N-terminal domain-containing protein</fullName>
    </recommendedName>
</protein>
<dbReference type="RefSeq" id="WP_197047326.1">
    <property type="nucleotide sequence ID" value="NZ_LR734844.1"/>
</dbReference>
<dbReference type="InterPro" id="IPR001236">
    <property type="entry name" value="Lactate/malate_DH_N"/>
</dbReference>
<keyword evidence="3" id="KW-1185">Reference proteome</keyword>
<evidence type="ECO:0000313" key="3">
    <source>
        <dbReference type="Proteomes" id="UP000184550"/>
    </source>
</evidence>
<sequence length="114" mass="12657">MSRLIIGGFMFDQLFTTHPDDHSPLSPRLSFIEPTQVTVGTVADAGGDANLVIIKAGACQRAGETRLDLVGRNVEIFKKLIGEIAEYGYCHRHFTRSKSNFNGESFRARIIWSS</sequence>
<dbReference type="Gene3D" id="3.40.50.720">
    <property type="entry name" value="NAD(P)-binding Rossmann-like Domain"/>
    <property type="match status" value="1"/>
</dbReference>
<name>A0A7Z9DYQ0_9CYAN</name>
<gene>
    <name evidence="2" type="ORF">PL8927_270134</name>
</gene>